<dbReference type="PROSITE" id="PS51450">
    <property type="entry name" value="LRR"/>
    <property type="match status" value="1"/>
</dbReference>
<dbReference type="EMBL" id="BDIP01000071">
    <property type="protein sequence ID" value="GIQ79883.1"/>
    <property type="molecule type" value="Genomic_DNA"/>
</dbReference>
<feature type="region of interest" description="Disordered" evidence="1">
    <location>
        <begin position="216"/>
        <end position="253"/>
    </location>
</feature>
<reference evidence="2 3" key="1">
    <citation type="journal article" date="2018" name="PLoS ONE">
        <title>The draft genome of Kipferlia bialata reveals reductive genome evolution in fornicate parasites.</title>
        <authorList>
            <person name="Tanifuji G."/>
            <person name="Takabayashi S."/>
            <person name="Kume K."/>
            <person name="Takagi M."/>
            <person name="Nakayama T."/>
            <person name="Kamikawa R."/>
            <person name="Inagaki Y."/>
            <person name="Hashimoto T."/>
        </authorList>
    </citation>
    <scope>NUCLEOTIDE SEQUENCE [LARGE SCALE GENOMIC DNA]</scope>
    <source>
        <strain evidence="2">NY0173</strain>
    </source>
</reference>
<feature type="compositionally biased region" description="Basic and acidic residues" evidence="1">
    <location>
        <begin position="238"/>
        <end position="253"/>
    </location>
</feature>
<protein>
    <submittedName>
        <fullName evidence="2">Uncharacterized protein</fullName>
    </submittedName>
</protein>
<dbReference type="Proteomes" id="UP000265618">
    <property type="component" value="Unassembled WGS sequence"/>
</dbReference>
<dbReference type="OrthoDB" id="10251250at2759"/>
<dbReference type="InterPro" id="IPR032675">
    <property type="entry name" value="LRR_dom_sf"/>
</dbReference>
<feature type="region of interest" description="Disordered" evidence="1">
    <location>
        <begin position="1"/>
        <end position="20"/>
    </location>
</feature>
<dbReference type="AlphaFoldDB" id="A0A9K3CPF9"/>
<dbReference type="InterPro" id="IPR043313">
    <property type="entry name" value="LRMDA"/>
</dbReference>
<sequence>MAERAKRDGAPERERERESAKMLPPYCAMEANLSRIPDDIDPSICVIQVPRNHISDVSALSLYPMLHTLELDHNRISEDTVFPPCPALQYLSLNQNRISDIAQFLHKNRESFPSLRTLCLIGNPGYPDTFTQQRLSRLMRVHAVSEIPTLRSIDYAVVESTERRRSKHLSRLDGQLFSISGEAEHFRPSIVNVCTQMQEVEDIGLTGAVNTGLWETTSQEGSGRDTTPKKGAAIPSHAQEREREADETGKDRRLTYSLWPFDQSVLFGDGEGEREREMVSNDDL</sequence>
<name>A0A9K3CPF9_9EUKA</name>
<evidence type="ECO:0000256" key="1">
    <source>
        <dbReference type="SAM" id="MobiDB-lite"/>
    </source>
</evidence>
<feature type="compositionally biased region" description="Basic and acidic residues" evidence="1">
    <location>
        <begin position="271"/>
        <end position="284"/>
    </location>
</feature>
<dbReference type="PANTHER" id="PTHR46282:SF1">
    <property type="entry name" value="LEUCINE-RICH REPEAT-CONTAINING PROTEIN 72-LIKE"/>
    <property type="match status" value="1"/>
</dbReference>
<proteinExistence type="predicted"/>
<dbReference type="Gene3D" id="3.80.10.10">
    <property type="entry name" value="Ribonuclease Inhibitor"/>
    <property type="match status" value="1"/>
</dbReference>
<comment type="caution">
    <text evidence="2">The sequence shown here is derived from an EMBL/GenBank/DDBJ whole genome shotgun (WGS) entry which is preliminary data.</text>
</comment>
<dbReference type="SUPFAM" id="SSF52058">
    <property type="entry name" value="L domain-like"/>
    <property type="match status" value="1"/>
</dbReference>
<accession>A0A9K3CPF9</accession>
<dbReference type="PANTHER" id="PTHR46282">
    <property type="entry name" value="LEUCINE-RICH MELANOCYTE DIFFERENTIATION-ASSOCIATED PROTEIN"/>
    <property type="match status" value="1"/>
</dbReference>
<dbReference type="InterPro" id="IPR001611">
    <property type="entry name" value="Leu-rich_rpt"/>
</dbReference>
<evidence type="ECO:0000313" key="3">
    <source>
        <dbReference type="Proteomes" id="UP000265618"/>
    </source>
</evidence>
<evidence type="ECO:0000313" key="2">
    <source>
        <dbReference type="EMBL" id="GIQ79883.1"/>
    </source>
</evidence>
<organism evidence="2 3">
    <name type="scientific">Kipferlia bialata</name>
    <dbReference type="NCBI Taxonomy" id="797122"/>
    <lineage>
        <taxon>Eukaryota</taxon>
        <taxon>Metamonada</taxon>
        <taxon>Carpediemonas-like organisms</taxon>
        <taxon>Kipferlia</taxon>
    </lineage>
</organism>
<gene>
    <name evidence="2" type="ORF">KIPB_000588</name>
</gene>
<feature type="region of interest" description="Disordered" evidence="1">
    <location>
        <begin position="265"/>
        <end position="284"/>
    </location>
</feature>
<keyword evidence="3" id="KW-1185">Reference proteome</keyword>